<dbReference type="EMBL" id="CM051395">
    <property type="protein sequence ID" value="KAJ4724337.1"/>
    <property type="molecule type" value="Genomic_DNA"/>
</dbReference>
<sequence>MENYLAIKELGSGAFGTVWRAANMHSGEVVAIKLLKRKYSSWEECLNLREVKCLRKLNHPNIVHLKELIWEYQTLGFVFEHMECSLYQLIQGRDQLFSEAEIRKWCLQVFQGLNYMHQQGCFHRDLKPENLLVSKDVIKIADFGQAKETNSPPPHTVRISTQWFRAPEVLLKSSVYNSKVDMWAMGAIMAELFTLRPLFPGLSEVDQIYAICNVIGSPTVDAWAEGLLLARALNFRFPQLAGANLCELMPSASGNAISLIRSLCSWDPCKRPTAAEALQHPFFHSCFYVPRPLRSRAAVDATTQYAINLMLLQQGARMYFGDVPDSMQVGNFPPPGLSTGVQHISAQQGTYYPAPGRNADGVSDTAGNFANTTNASHRQYVAQQELPPMMLQH</sequence>
<reference evidence="1 2" key="1">
    <citation type="journal article" date="2023" name="Science">
        <title>Complex scaffold remodeling in plant triterpene biosynthesis.</title>
        <authorList>
            <person name="De La Pena R."/>
            <person name="Hodgson H."/>
            <person name="Liu J.C."/>
            <person name="Stephenson M.J."/>
            <person name="Martin A.C."/>
            <person name="Owen C."/>
            <person name="Harkess A."/>
            <person name="Leebens-Mack J."/>
            <person name="Jimenez L.E."/>
            <person name="Osbourn A."/>
            <person name="Sattely E.S."/>
        </authorList>
    </citation>
    <scope>NUCLEOTIDE SEQUENCE [LARGE SCALE GENOMIC DNA]</scope>
    <source>
        <strain evidence="2">cv. JPN11</strain>
        <tissue evidence="1">Leaf</tissue>
    </source>
</reference>
<evidence type="ECO:0000313" key="1">
    <source>
        <dbReference type="EMBL" id="KAJ4724337.1"/>
    </source>
</evidence>
<gene>
    <name evidence="1" type="ORF">OWV82_003339</name>
</gene>
<name>A0ACC1YMC5_MELAZ</name>
<organism evidence="1 2">
    <name type="scientific">Melia azedarach</name>
    <name type="common">Chinaberry tree</name>
    <dbReference type="NCBI Taxonomy" id="155640"/>
    <lineage>
        <taxon>Eukaryota</taxon>
        <taxon>Viridiplantae</taxon>
        <taxon>Streptophyta</taxon>
        <taxon>Embryophyta</taxon>
        <taxon>Tracheophyta</taxon>
        <taxon>Spermatophyta</taxon>
        <taxon>Magnoliopsida</taxon>
        <taxon>eudicotyledons</taxon>
        <taxon>Gunneridae</taxon>
        <taxon>Pentapetalae</taxon>
        <taxon>rosids</taxon>
        <taxon>malvids</taxon>
        <taxon>Sapindales</taxon>
        <taxon>Meliaceae</taxon>
        <taxon>Melia</taxon>
    </lineage>
</organism>
<proteinExistence type="predicted"/>
<protein>
    <submittedName>
        <fullName evidence="1">Kinase-like protein</fullName>
    </submittedName>
</protein>
<accession>A0ACC1YMC5</accession>
<comment type="caution">
    <text evidence="1">The sequence shown here is derived from an EMBL/GenBank/DDBJ whole genome shotgun (WGS) entry which is preliminary data.</text>
</comment>
<dbReference type="Proteomes" id="UP001164539">
    <property type="component" value="Chromosome 2"/>
</dbReference>
<keyword evidence="2" id="KW-1185">Reference proteome</keyword>
<evidence type="ECO:0000313" key="2">
    <source>
        <dbReference type="Proteomes" id="UP001164539"/>
    </source>
</evidence>